<accession>A0A2N4UKT7</accession>
<sequence>MRRLSCCLLVLLALPGVPYTRAAGTCGPSLLGQPCATGGLAVASRPEPTLNLGAGNPIHIVTGNKYQQETDLPANLSTPGIEIVRHYNALDRRASTVGIGWQLSYDTRLAYAGDRWQIIQADGSRVDFFVTAGKPTANQYGKLESVGKDRVWTWPTGRQLWFNTSGHLVRLAAGRHLALNIERNVQPGPLEGTISKVSNQLGHSLSFSYHVSDGRAYLAHIDTALGRFRYQHEPSATGSSGLQRLTQLTRPDGMQRRYLYEPALQAGNVGAITGIETLSTDASQAIRSHSWGYDDRGRAVLSVHGAPSSQVDRINVRYVRQATTQQTGLTVVTNADQQETRFETAINGGRFVLTSVTGAGCTGCAPVGSTARYDQDGRLTTINGTRLARDAAGRILRLAPQRSGWPELALHYDSRGLRSAWHSNSTGTERILYNTDSLPAQRIWANADSVHYQYDALRRPIRLLETNKNGTLKTTLRWRADRLTHIRHPNETESRRYDRAGHLIHRKVERPSQSTMPLRYSESFNYDAQHRLTHHHLPEGGSLAYRWGADSRLLGITWHDAQGMAHTVIESKPGNAGYCHGNGLCVLSTNDSQGQASQLAVYQGDQALWSLAHAYDQQGRLRHEQYQTKVPGAHTMNWHYAYDKNSRLIGAQARPTSDPSPVSSGTRLWYAWNDDGSLAARRSHGVTHRPFIRRDASGLPVASGDTVLEYGPNRRLVAVHRPGKAPTHYQHNAFGHRIAQQSEHGTIHYLYLNNRLVAESRPGPVAENVKANTTLTITRRYIYAHHVPVGFIDYPDTSLGTGSAQLFAVHADFLGAPRLVTDARQAMRWLASYSPTGAATRLAGDLELDLRLPGQVFDRATGWHDNVMRTYAPEIGQYLEPDPLGPIPGNQAFGYADQQPRRYVDPLGLVLFAFDGTRNGPETLSNVWKLSQAYTDGPVYYHTGPGNSMYLDWDGVTGRDAPQIIENQWQSLLNTLERAGDRRQQVPIDIIGYSRGAALARHFGNLINQHTRDGLFSYRDGARRSVSACVDLRFMGLFDTVAQFGIAGSHDANYDLTIAPAWAWVAHAVALHERRWMYPLTIASDGGGYNLVEAPFIGAHADIGGGAMRRDDGRPSVRGDLADVTLNWMLWQARAASLRFGTLAEGDREISDPILHDGRSSIARTIQNGDRRIDQADGSLLLDYQDDHGQIGHTQRAATESMIARPENWRTLDTSEVGTVDMSGYAQWLHDELGWQAVPS</sequence>
<dbReference type="AlphaFoldDB" id="A0A2N4UKT7"/>
<dbReference type="EMBL" id="PDNV01000001">
    <property type="protein sequence ID" value="PLC55633.1"/>
    <property type="molecule type" value="Genomic_DNA"/>
</dbReference>
<dbReference type="Proteomes" id="UP000234328">
    <property type="component" value="Unassembled WGS sequence"/>
</dbReference>
<dbReference type="OrthoDB" id="5445630at2"/>
<keyword evidence="1" id="KW-0732">Signal</keyword>
<dbReference type="InterPro" id="IPR006530">
    <property type="entry name" value="YD"/>
</dbReference>
<evidence type="ECO:0000259" key="2">
    <source>
        <dbReference type="Pfam" id="PF09994"/>
    </source>
</evidence>
<evidence type="ECO:0000259" key="3">
    <source>
        <dbReference type="Pfam" id="PF20148"/>
    </source>
</evidence>
<dbReference type="InterPro" id="IPR018712">
    <property type="entry name" value="Tle1-like_cat"/>
</dbReference>
<evidence type="ECO:0000256" key="1">
    <source>
        <dbReference type="SAM" id="SignalP"/>
    </source>
</evidence>
<dbReference type="InterPro" id="IPR022385">
    <property type="entry name" value="Rhs_assc_core"/>
</dbReference>
<evidence type="ECO:0000313" key="5">
    <source>
        <dbReference type="Proteomes" id="UP000234328"/>
    </source>
</evidence>
<dbReference type="PANTHER" id="PTHR32305">
    <property type="match status" value="1"/>
</dbReference>
<name>A0A2N4UKT7_9BURK</name>
<organism evidence="4 5">
    <name type="scientific">Pollutimonas nitritireducens</name>
    <dbReference type="NCBI Taxonomy" id="2045209"/>
    <lineage>
        <taxon>Bacteria</taxon>
        <taxon>Pseudomonadati</taxon>
        <taxon>Pseudomonadota</taxon>
        <taxon>Betaproteobacteria</taxon>
        <taxon>Burkholderiales</taxon>
        <taxon>Alcaligenaceae</taxon>
        <taxon>Pollutimonas</taxon>
    </lineage>
</organism>
<reference evidence="4 5" key="1">
    <citation type="submission" date="2017-10" db="EMBL/GenBank/DDBJ databases">
        <title>Two draft genome sequences of Pusillimonas sp. strains isolated from a nitrate- and radionuclide-contaminated groundwater in Russia.</title>
        <authorList>
            <person name="Grouzdev D.S."/>
            <person name="Tourova T.P."/>
            <person name="Goeva M.A."/>
            <person name="Babich T.L."/>
            <person name="Sokolova D.S."/>
            <person name="Abdullin R."/>
            <person name="Poltaraus A.B."/>
            <person name="Toshchakov S.V."/>
            <person name="Nazina T.N."/>
        </authorList>
    </citation>
    <scope>NUCLEOTIDE SEQUENCE [LARGE SCALE GENOMIC DNA]</scope>
    <source>
        <strain evidence="4 5">JR1/69-2-13</strain>
    </source>
</reference>
<dbReference type="Gene3D" id="2.180.10.10">
    <property type="entry name" value="RHS repeat-associated core"/>
    <property type="match status" value="1"/>
</dbReference>
<dbReference type="InterPro" id="IPR029058">
    <property type="entry name" value="AB_hydrolase_fold"/>
</dbReference>
<dbReference type="InterPro" id="IPR045351">
    <property type="entry name" value="DUF6531"/>
</dbReference>
<dbReference type="RefSeq" id="WP_102068115.1">
    <property type="nucleotide sequence ID" value="NZ_PDNV01000001.1"/>
</dbReference>
<comment type="caution">
    <text evidence="4">The sequence shown here is derived from an EMBL/GenBank/DDBJ whole genome shotgun (WGS) entry which is preliminary data.</text>
</comment>
<proteinExistence type="predicted"/>
<evidence type="ECO:0008006" key="6">
    <source>
        <dbReference type="Google" id="ProtNLM"/>
    </source>
</evidence>
<feature type="chain" id="PRO_5014852876" description="RHS repeat-associated core domain-containing protein" evidence="1">
    <location>
        <begin position="23"/>
        <end position="1240"/>
    </location>
</feature>
<dbReference type="Pfam" id="PF09994">
    <property type="entry name" value="T6SS_Tle1-like_cat"/>
    <property type="match status" value="1"/>
</dbReference>
<dbReference type="InterPro" id="IPR050708">
    <property type="entry name" value="T6SS_VgrG/RHS"/>
</dbReference>
<feature type="domain" description="T6SS Phospholipase effector Tle1-like catalytic" evidence="2">
    <location>
        <begin position="1023"/>
        <end position="1130"/>
    </location>
</feature>
<keyword evidence="5" id="KW-1185">Reference proteome</keyword>
<feature type="domain" description="DUF6531" evidence="3">
    <location>
        <begin position="55"/>
        <end position="128"/>
    </location>
</feature>
<feature type="signal peptide" evidence="1">
    <location>
        <begin position="1"/>
        <end position="22"/>
    </location>
</feature>
<dbReference type="PANTHER" id="PTHR32305:SF15">
    <property type="entry name" value="PROTEIN RHSA-RELATED"/>
    <property type="match status" value="1"/>
</dbReference>
<dbReference type="SUPFAM" id="SSF53474">
    <property type="entry name" value="alpha/beta-Hydrolases"/>
    <property type="match status" value="1"/>
</dbReference>
<dbReference type="NCBIfam" id="TIGR01643">
    <property type="entry name" value="YD_repeat_2x"/>
    <property type="match status" value="1"/>
</dbReference>
<gene>
    <name evidence="4" type="ORF">CR155_00830</name>
</gene>
<evidence type="ECO:0000313" key="4">
    <source>
        <dbReference type="EMBL" id="PLC55633.1"/>
    </source>
</evidence>
<dbReference type="Pfam" id="PF20148">
    <property type="entry name" value="DUF6531"/>
    <property type="match status" value="1"/>
</dbReference>
<dbReference type="NCBIfam" id="TIGR03696">
    <property type="entry name" value="Rhs_assc_core"/>
    <property type="match status" value="1"/>
</dbReference>
<protein>
    <recommendedName>
        <fullName evidence="6">RHS repeat-associated core domain-containing protein</fullName>
    </recommendedName>
</protein>